<reference evidence="1 2" key="1">
    <citation type="submission" date="2016-08" db="EMBL/GenBank/DDBJ databases">
        <title>Whole genome shotgun sequence of Pichia membranifaciens KS47-1.</title>
        <authorList>
            <person name="Konishi M."/>
            <person name="Ishida M."/>
            <person name="Arakawa T."/>
            <person name="Kato Y."/>
            <person name="Horiuchi J."/>
        </authorList>
    </citation>
    <scope>NUCLEOTIDE SEQUENCE [LARGE SCALE GENOMIC DNA]</scope>
    <source>
        <strain evidence="1 2">KS47-1</strain>
    </source>
</reference>
<evidence type="ECO:0000313" key="2">
    <source>
        <dbReference type="Proteomes" id="UP000186136"/>
    </source>
</evidence>
<comment type="caution">
    <text evidence="1">The sequence shown here is derived from an EMBL/GenBank/DDBJ whole genome shotgun (WGS) entry which is preliminary data.</text>
</comment>
<proteinExistence type="predicted"/>
<keyword evidence="2" id="KW-1185">Reference proteome</keyword>
<protein>
    <submittedName>
        <fullName evidence="1">Uncharacterized protein</fullName>
    </submittedName>
</protein>
<sequence>MEKPLGLLDLPGEILQKIFVQVPTELEQTCRTFVVMYNDHYRNLFVDRFGPHILRTIAKYDYKYLIDYIRSFDYWREDIRKIIAEHYDLKLPYTDEAELEGESLDPADKLNCQYIRDSWKLVYGIYVNRRIFVDYDDYTVNSYASAPMCSVKIDKTLKLTPGLYNMSCALIIKTYAGMSSSVFKVLDGKTGNKLLEYQPASHFSELVPHNKFVLLDIGSFEVKKPKIVEQQMVESSEEESSGEEIVTTIEEAVQNKLVDVHVVVEEAGVMVKSGYIMCYIDVNAYQLKDCMVNPAGDLYCVNEKYWLAWWIENQPPLPENVVNVLLKKLYKSMEKSMKLIKSTTPHRRMGSFAESNLEARIKRVEMNPVMVVGEDDSEVTDSTEGTDGEINLETYNREFYSKFNKDGELIVREFKFRTMKDRRRYEEWVGQKEERGSSSVPSGTVFTMEPLKWKLTTIMEI</sequence>
<gene>
    <name evidence="1" type="ORF">PMKS-000988</name>
</gene>
<dbReference type="OrthoDB" id="4095076at2759"/>
<organism evidence="1 2">
    <name type="scientific">Pichia membranifaciens</name>
    <dbReference type="NCBI Taxonomy" id="4926"/>
    <lineage>
        <taxon>Eukaryota</taxon>
        <taxon>Fungi</taxon>
        <taxon>Dikarya</taxon>
        <taxon>Ascomycota</taxon>
        <taxon>Saccharomycotina</taxon>
        <taxon>Pichiomycetes</taxon>
        <taxon>Pichiales</taxon>
        <taxon>Pichiaceae</taxon>
        <taxon>Pichia</taxon>
    </lineage>
</organism>
<evidence type="ECO:0000313" key="1">
    <source>
        <dbReference type="EMBL" id="GAV27520.1"/>
    </source>
</evidence>
<name>A0A1Q2YDA2_9ASCO</name>
<dbReference type="Proteomes" id="UP000186136">
    <property type="component" value="Unassembled WGS sequence"/>
</dbReference>
<dbReference type="EMBL" id="BDGI01000037">
    <property type="protein sequence ID" value="GAV27520.1"/>
    <property type="molecule type" value="Genomic_DNA"/>
</dbReference>
<dbReference type="AlphaFoldDB" id="A0A1Q2YDA2"/>
<accession>A0A1Q2YDA2</accession>